<dbReference type="Proteomes" id="UP000824219">
    <property type="component" value="Linkage Group LG23"/>
</dbReference>
<feature type="compositionally biased region" description="Basic and acidic residues" evidence="1">
    <location>
        <begin position="58"/>
        <end position="79"/>
    </location>
</feature>
<name>A0A9D3SFA6_9TELE</name>
<dbReference type="EMBL" id="JAHKSW010000023">
    <property type="protein sequence ID" value="KAG7317553.1"/>
    <property type="molecule type" value="Genomic_DNA"/>
</dbReference>
<gene>
    <name evidence="2" type="ORF">KOW79_018588</name>
</gene>
<reference evidence="2 3" key="1">
    <citation type="submission" date="2021-06" db="EMBL/GenBank/DDBJ databases">
        <title>Chromosome-level genome assembly of the red-tail catfish (Hemibagrus wyckioides).</title>
        <authorList>
            <person name="Shao F."/>
        </authorList>
    </citation>
    <scope>NUCLEOTIDE SEQUENCE [LARGE SCALE GENOMIC DNA]</scope>
    <source>
        <strain evidence="2">EC202008001</strain>
        <tissue evidence="2">Blood</tissue>
    </source>
</reference>
<dbReference type="AlphaFoldDB" id="A0A9D3SFA6"/>
<proteinExistence type="predicted"/>
<protein>
    <submittedName>
        <fullName evidence="2">Uncharacterized protein</fullName>
    </submittedName>
</protein>
<evidence type="ECO:0000313" key="2">
    <source>
        <dbReference type="EMBL" id="KAG7317553.1"/>
    </source>
</evidence>
<accession>A0A9D3SFA6</accession>
<organism evidence="2 3">
    <name type="scientific">Hemibagrus wyckioides</name>
    <dbReference type="NCBI Taxonomy" id="337641"/>
    <lineage>
        <taxon>Eukaryota</taxon>
        <taxon>Metazoa</taxon>
        <taxon>Chordata</taxon>
        <taxon>Craniata</taxon>
        <taxon>Vertebrata</taxon>
        <taxon>Euteleostomi</taxon>
        <taxon>Actinopterygii</taxon>
        <taxon>Neopterygii</taxon>
        <taxon>Teleostei</taxon>
        <taxon>Ostariophysi</taxon>
        <taxon>Siluriformes</taxon>
        <taxon>Bagridae</taxon>
        <taxon>Hemibagrus</taxon>
    </lineage>
</organism>
<evidence type="ECO:0000256" key="1">
    <source>
        <dbReference type="SAM" id="MobiDB-lite"/>
    </source>
</evidence>
<feature type="region of interest" description="Disordered" evidence="1">
    <location>
        <begin position="43"/>
        <end position="97"/>
    </location>
</feature>
<comment type="caution">
    <text evidence="2">The sequence shown here is derived from an EMBL/GenBank/DDBJ whole genome shotgun (WGS) entry which is preliminary data.</text>
</comment>
<sequence>MAASMLKVKRGRLFLTELQRRPDPQRLQAAACNALHASLLQDHTQPREHCNHASVSRTDTEKTDEAVVRWPPEARDGVRQRPLSPLLGRGKGKNESG</sequence>
<keyword evidence="3" id="KW-1185">Reference proteome</keyword>
<evidence type="ECO:0000313" key="3">
    <source>
        <dbReference type="Proteomes" id="UP000824219"/>
    </source>
</evidence>